<proteinExistence type="predicted"/>
<organism evidence="1 2">
    <name type="scientific">Chondromyces apiculatus DSM 436</name>
    <dbReference type="NCBI Taxonomy" id="1192034"/>
    <lineage>
        <taxon>Bacteria</taxon>
        <taxon>Pseudomonadati</taxon>
        <taxon>Myxococcota</taxon>
        <taxon>Polyangia</taxon>
        <taxon>Polyangiales</taxon>
        <taxon>Polyangiaceae</taxon>
        <taxon>Chondromyces</taxon>
    </lineage>
</organism>
<gene>
    <name evidence="1" type="ORF">CAP_0327</name>
</gene>
<reference evidence="1 2" key="1">
    <citation type="submission" date="2013-05" db="EMBL/GenBank/DDBJ databases">
        <title>Genome assembly of Chondromyces apiculatus DSM 436.</title>
        <authorList>
            <person name="Sharma G."/>
            <person name="Khatri I."/>
            <person name="Kaur C."/>
            <person name="Mayilraj S."/>
            <person name="Subramanian S."/>
        </authorList>
    </citation>
    <scope>NUCLEOTIDE SEQUENCE [LARGE SCALE GENOMIC DNA]</scope>
    <source>
        <strain evidence="1 2">DSM 436</strain>
    </source>
</reference>
<evidence type="ECO:0000313" key="2">
    <source>
        <dbReference type="Proteomes" id="UP000019678"/>
    </source>
</evidence>
<accession>A0A017SVQ4</accession>
<dbReference type="OrthoDB" id="5518547at2"/>
<keyword evidence="2" id="KW-1185">Reference proteome</keyword>
<comment type="caution">
    <text evidence="1">The sequence shown here is derived from an EMBL/GenBank/DDBJ whole genome shotgun (WGS) entry which is preliminary data.</text>
</comment>
<dbReference type="Proteomes" id="UP000019678">
    <property type="component" value="Unassembled WGS sequence"/>
</dbReference>
<evidence type="ECO:0000313" key="1">
    <source>
        <dbReference type="EMBL" id="EYF00695.1"/>
    </source>
</evidence>
<sequence length="526" mass="54109">MRFTWLHLPLLIAAIAAGPGCSVQDDGTPDPPPPGVPGPNATLRFDVQGTLELAPGEERSVTIATSPPAPYEVSFSIVGDTSGAWLDRTTTAASTAGRATVVLHAPSVATTFRLRAVVKDGPSADLNVSVSDKGFAPLRITPLYAGQRLVTEWTASVKAGTTCAEIAAILPEDPEGALVGSAPADAADGVSIMSAPVGPNLAVALRAGRALWGCSDVADLEAGTERAVVVSVKDGPLALASTNLDLTLTFALNSDVSTLIQANVSRVMDSFLPDEMHGSALLDTMEALTATDLQDAFADRRQTEDWDDLADEHLANLPSPLPQVCRTWAETGLATLTPQISARLRGIDQVPDKAWLEVTQFGGVPAANAGVPSTAHQVSWTSEPGDVLRLDGRMYWIPSRYVGAAAREGALATLPPEASMAEALSAAADCEGLAATLGGFSGCDQTCMLSLCTSALDARWTTGIEASASTSLTGTVAVAASGAATIDQEATPVGWGAAWLGKISDGDTEATVQGQATAVESSTPIE</sequence>
<protein>
    <submittedName>
        <fullName evidence="1">Uncharacterized protein</fullName>
    </submittedName>
</protein>
<dbReference type="RefSeq" id="WP_156041559.1">
    <property type="nucleotide sequence ID" value="NZ_ASRX01000101.1"/>
</dbReference>
<dbReference type="EMBL" id="ASRX01000101">
    <property type="protein sequence ID" value="EYF00695.1"/>
    <property type="molecule type" value="Genomic_DNA"/>
</dbReference>
<name>A0A017SVQ4_9BACT</name>
<dbReference type="STRING" id="1192034.CAP_0327"/>
<dbReference type="AlphaFoldDB" id="A0A017SVQ4"/>